<dbReference type="InterPro" id="IPR036390">
    <property type="entry name" value="WH_DNA-bd_sf"/>
</dbReference>
<dbReference type="InterPro" id="IPR036388">
    <property type="entry name" value="WH-like_DNA-bd_sf"/>
</dbReference>
<feature type="domain" description="H15" evidence="8">
    <location>
        <begin position="34"/>
        <end position="111"/>
    </location>
</feature>
<feature type="region of interest" description="Disordered" evidence="7">
    <location>
        <begin position="110"/>
        <end position="141"/>
    </location>
</feature>
<dbReference type="InterPro" id="IPR005818">
    <property type="entry name" value="Histone_H1/H5_H15"/>
</dbReference>
<dbReference type="GO" id="GO:0006334">
    <property type="term" value="P:nucleosome assembly"/>
    <property type="evidence" value="ECO:0007669"/>
    <property type="project" value="InterPro"/>
</dbReference>
<reference evidence="9" key="2">
    <citation type="journal article" date="2019" name="IMA Fungus">
        <title>Genome sequencing and comparison of five Tilletia species to identify candidate genes for the detection of regulated species infecting wheat.</title>
        <authorList>
            <person name="Nguyen H.D.T."/>
            <person name="Sultana T."/>
            <person name="Kesanakurti P."/>
            <person name="Hambleton S."/>
        </authorList>
    </citation>
    <scope>NUCLEOTIDE SEQUENCE</scope>
    <source>
        <strain evidence="9">DAOMC 236422</strain>
    </source>
</reference>
<dbReference type="GO" id="GO:0005634">
    <property type="term" value="C:nucleus"/>
    <property type="evidence" value="ECO:0007669"/>
    <property type="project" value="UniProtKB-SubCell"/>
</dbReference>
<feature type="compositionally biased region" description="Low complexity" evidence="7">
    <location>
        <begin position="8"/>
        <end position="25"/>
    </location>
</feature>
<dbReference type="AlphaFoldDB" id="A0A8X7T5Z4"/>
<reference evidence="9" key="1">
    <citation type="submission" date="2016-04" db="EMBL/GenBank/DDBJ databases">
        <authorList>
            <person name="Nguyen H.D."/>
            <person name="Samba Siva P."/>
            <person name="Cullis J."/>
            <person name="Levesque C.A."/>
            <person name="Hambleton S."/>
        </authorList>
    </citation>
    <scope>NUCLEOTIDE SEQUENCE</scope>
    <source>
        <strain evidence="9">DAOMC 236422</strain>
    </source>
</reference>
<dbReference type="GO" id="GO:0000786">
    <property type="term" value="C:nucleosome"/>
    <property type="evidence" value="ECO:0007669"/>
    <property type="project" value="InterPro"/>
</dbReference>
<evidence type="ECO:0000313" key="10">
    <source>
        <dbReference type="Proteomes" id="UP000078113"/>
    </source>
</evidence>
<evidence type="ECO:0000313" key="9">
    <source>
        <dbReference type="EMBL" id="KAE8270192.1"/>
    </source>
</evidence>
<feature type="region of interest" description="Disordered" evidence="7">
    <location>
        <begin position="1"/>
        <end position="39"/>
    </location>
</feature>
<dbReference type="Proteomes" id="UP000078113">
    <property type="component" value="Unassembled WGS sequence"/>
</dbReference>
<dbReference type="GO" id="GO:0030261">
    <property type="term" value="P:chromosome condensation"/>
    <property type="evidence" value="ECO:0007669"/>
    <property type="project" value="TreeGrafter"/>
</dbReference>
<keyword evidence="5" id="KW-0238">DNA-binding</keyword>
<feature type="compositionally biased region" description="Acidic residues" evidence="7">
    <location>
        <begin position="123"/>
        <end position="133"/>
    </location>
</feature>
<dbReference type="CDD" id="cd00073">
    <property type="entry name" value="H15"/>
    <property type="match status" value="1"/>
</dbReference>
<protein>
    <recommendedName>
        <fullName evidence="3">Histone H1</fullName>
    </recommendedName>
</protein>
<sequence length="238" mass="25721">MAPKKKTAASTAPSSSSKQKKQAAAPEPAHSSSGKPTYLDMIKEAISKAMDNGEKQGISRQAIKQFMQEEYDVDPEAANTKTALKKALEKGIEAGEFILPHGISGKIKLAPKSVSKKRKAEQHEDDDEGDDSEQENHKPIRVSVVASTDRATSPLCLSEAVICQLIILILVQQAQGKAKGKVSSEKARLLEYGSSSYHLAHGELAVPFGTSVMPEYEHCQGQRKARTYFGLENPTSAS</sequence>
<dbReference type="SUPFAM" id="SSF46785">
    <property type="entry name" value="Winged helix' DNA-binding domain"/>
    <property type="match status" value="1"/>
</dbReference>
<dbReference type="GO" id="GO:0045910">
    <property type="term" value="P:negative regulation of DNA recombination"/>
    <property type="evidence" value="ECO:0007669"/>
    <property type="project" value="TreeGrafter"/>
</dbReference>
<dbReference type="GO" id="GO:0003690">
    <property type="term" value="F:double-stranded DNA binding"/>
    <property type="evidence" value="ECO:0007669"/>
    <property type="project" value="TreeGrafter"/>
</dbReference>
<dbReference type="GO" id="GO:0031492">
    <property type="term" value="F:nucleosomal DNA binding"/>
    <property type="evidence" value="ECO:0007669"/>
    <property type="project" value="TreeGrafter"/>
</dbReference>
<evidence type="ECO:0000259" key="8">
    <source>
        <dbReference type="PROSITE" id="PS51504"/>
    </source>
</evidence>
<organism evidence="9 10">
    <name type="scientific">Tilletia walkeri</name>
    <dbReference type="NCBI Taxonomy" id="117179"/>
    <lineage>
        <taxon>Eukaryota</taxon>
        <taxon>Fungi</taxon>
        <taxon>Dikarya</taxon>
        <taxon>Basidiomycota</taxon>
        <taxon>Ustilaginomycotina</taxon>
        <taxon>Exobasidiomycetes</taxon>
        <taxon>Tilletiales</taxon>
        <taxon>Tilletiaceae</taxon>
        <taxon>Tilletia</taxon>
    </lineage>
</organism>
<dbReference type="PROSITE" id="PS51504">
    <property type="entry name" value="H15"/>
    <property type="match status" value="1"/>
</dbReference>
<dbReference type="PANTHER" id="PTHR11467">
    <property type="entry name" value="HISTONE H1"/>
    <property type="match status" value="1"/>
</dbReference>
<accession>A0A8X7T5Z4</accession>
<evidence type="ECO:0000256" key="4">
    <source>
        <dbReference type="ARBA" id="ARBA00022454"/>
    </source>
</evidence>
<dbReference type="Gene3D" id="1.10.10.10">
    <property type="entry name" value="Winged helix-like DNA-binding domain superfamily/Winged helix DNA-binding domain"/>
    <property type="match status" value="1"/>
</dbReference>
<evidence type="ECO:0000256" key="6">
    <source>
        <dbReference type="ARBA" id="ARBA00023242"/>
    </source>
</evidence>
<evidence type="ECO:0000256" key="5">
    <source>
        <dbReference type="ARBA" id="ARBA00023125"/>
    </source>
</evidence>
<evidence type="ECO:0000256" key="7">
    <source>
        <dbReference type="SAM" id="MobiDB-lite"/>
    </source>
</evidence>
<keyword evidence="4" id="KW-0158">Chromosome</keyword>
<evidence type="ECO:0000256" key="2">
    <source>
        <dbReference type="ARBA" id="ARBA00004286"/>
    </source>
</evidence>
<dbReference type="SMART" id="SM00526">
    <property type="entry name" value="H15"/>
    <property type="match status" value="1"/>
</dbReference>
<evidence type="ECO:0000256" key="3">
    <source>
        <dbReference type="ARBA" id="ARBA00020833"/>
    </source>
</evidence>
<evidence type="ECO:0000256" key="1">
    <source>
        <dbReference type="ARBA" id="ARBA00004123"/>
    </source>
</evidence>
<comment type="subcellular location">
    <subcellularLocation>
        <location evidence="2">Chromosome</location>
    </subcellularLocation>
    <subcellularLocation>
        <location evidence="1">Nucleus</location>
    </subcellularLocation>
</comment>
<keyword evidence="6" id="KW-0539">Nucleus</keyword>
<name>A0A8X7T5Z4_9BASI</name>
<dbReference type="PANTHER" id="PTHR11467:SF36">
    <property type="entry name" value="HISTONE 24-RELATED"/>
    <property type="match status" value="1"/>
</dbReference>
<comment type="caution">
    <text evidence="9">The sequence shown here is derived from an EMBL/GenBank/DDBJ whole genome shotgun (WGS) entry which is preliminary data.</text>
</comment>
<gene>
    <name evidence="9" type="ORF">A4X09_0g2159</name>
</gene>
<dbReference type="EMBL" id="LWDG02000060">
    <property type="protein sequence ID" value="KAE8270192.1"/>
    <property type="molecule type" value="Genomic_DNA"/>
</dbReference>
<dbReference type="Pfam" id="PF00538">
    <property type="entry name" value="Linker_histone"/>
    <property type="match status" value="1"/>
</dbReference>
<keyword evidence="10" id="KW-1185">Reference proteome</keyword>
<proteinExistence type="predicted"/>